<feature type="domain" description="RNA polymerase sigma-70 ECF-like HTH" evidence="4">
    <location>
        <begin position="11"/>
        <end position="191"/>
    </location>
</feature>
<evidence type="ECO:0000256" key="3">
    <source>
        <dbReference type="ARBA" id="ARBA00023163"/>
    </source>
</evidence>
<evidence type="ECO:0000256" key="2">
    <source>
        <dbReference type="ARBA" id="ARBA00023082"/>
    </source>
</evidence>
<proteinExistence type="predicted"/>
<dbReference type="PANTHER" id="PTHR43133">
    <property type="entry name" value="RNA POLYMERASE ECF-TYPE SIGMA FACTO"/>
    <property type="match status" value="1"/>
</dbReference>
<gene>
    <name evidence="5" type="ORF">GCM10009105_37090</name>
</gene>
<protein>
    <submittedName>
        <fullName evidence="5">Sigma-70 family RNA polymerase sigma factor</fullName>
    </submittedName>
</protein>
<dbReference type="InterPro" id="IPR011517">
    <property type="entry name" value="RNA_pol_sigma70_ECF-like"/>
</dbReference>
<dbReference type="Pfam" id="PF07638">
    <property type="entry name" value="Sigma70_ECF"/>
    <property type="match status" value="1"/>
</dbReference>
<dbReference type="PANTHER" id="PTHR43133:SF39">
    <property type="entry name" value="SIMILAR TO RNA POLYMERASE SIGMA-E FACTOR"/>
    <property type="match status" value="1"/>
</dbReference>
<reference evidence="5 6" key="1">
    <citation type="journal article" date="2019" name="Int. J. Syst. Evol. Microbiol.">
        <title>The Global Catalogue of Microorganisms (GCM) 10K type strain sequencing project: providing services to taxonomists for standard genome sequencing and annotation.</title>
        <authorList>
            <consortium name="The Broad Institute Genomics Platform"/>
            <consortium name="The Broad Institute Genome Sequencing Center for Infectious Disease"/>
            <person name="Wu L."/>
            <person name="Ma J."/>
        </authorList>
    </citation>
    <scope>NUCLEOTIDE SEQUENCE [LARGE SCALE GENOMIC DNA]</scope>
    <source>
        <strain evidence="5 6">JCM 15421</strain>
    </source>
</reference>
<evidence type="ECO:0000313" key="6">
    <source>
        <dbReference type="Proteomes" id="UP001501523"/>
    </source>
</evidence>
<dbReference type="InterPro" id="IPR013324">
    <property type="entry name" value="RNA_pol_sigma_r3/r4-like"/>
</dbReference>
<sequence>MLSADQDVLTEVTAVLRELAGRADSLPRAFEQLQADLRRVAHRERYALRAGETMSTTALVNEAFLKLSKAAPPEFADRRQFCGIAARAMRQVLLDYARTRLRQKRGGGGTHDTLGALDQVADPDAREMERLLEINEALDRLDAERPRLAQVVYLRFYAGLGDSEIGDLLGIEESTVRRDWLKARGWLYQALGNE</sequence>
<organism evidence="5 6">
    <name type="scientific">Dokdonella soli</name>
    <dbReference type="NCBI Taxonomy" id="529810"/>
    <lineage>
        <taxon>Bacteria</taxon>
        <taxon>Pseudomonadati</taxon>
        <taxon>Pseudomonadota</taxon>
        <taxon>Gammaproteobacteria</taxon>
        <taxon>Lysobacterales</taxon>
        <taxon>Rhodanobacteraceae</taxon>
        <taxon>Dokdonella</taxon>
    </lineage>
</organism>
<keyword evidence="3" id="KW-0804">Transcription</keyword>
<evidence type="ECO:0000256" key="1">
    <source>
        <dbReference type="ARBA" id="ARBA00023015"/>
    </source>
</evidence>
<dbReference type="NCBIfam" id="TIGR02999">
    <property type="entry name" value="Sig-70_X6"/>
    <property type="match status" value="1"/>
</dbReference>
<dbReference type="InterPro" id="IPR014284">
    <property type="entry name" value="RNA_pol_sigma-70_dom"/>
</dbReference>
<dbReference type="RefSeq" id="WP_343793998.1">
    <property type="nucleotide sequence ID" value="NZ_BAAAEU010000028.1"/>
</dbReference>
<accession>A0ABN1IZ72</accession>
<dbReference type="InterPro" id="IPR053812">
    <property type="entry name" value="HTH_Sigma70_ECF-like"/>
</dbReference>
<dbReference type="Gene3D" id="1.10.10.10">
    <property type="entry name" value="Winged helix-like DNA-binding domain superfamily/Winged helix DNA-binding domain"/>
    <property type="match status" value="1"/>
</dbReference>
<keyword evidence="6" id="KW-1185">Reference proteome</keyword>
<dbReference type="NCBIfam" id="TIGR02937">
    <property type="entry name" value="sigma70-ECF"/>
    <property type="match status" value="1"/>
</dbReference>
<dbReference type="SUPFAM" id="SSF88659">
    <property type="entry name" value="Sigma3 and sigma4 domains of RNA polymerase sigma factors"/>
    <property type="match status" value="1"/>
</dbReference>
<comment type="caution">
    <text evidence="5">The sequence shown here is derived from an EMBL/GenBank/DDBJ whole genome shotgun (WGS) entry which is preliminary data.</text>
</comment>
<name>A0ABN1IZ72_9GAMM</name>
<dbReference type="Proteomes" id="UP001501523">
    <property type="component" value="Unassembled WGS sequence"/>
</dbReference>
<keyword evidence="1" id="KW-0805">Transcription regulation</keyword>
<dbReference type="EMBL" id="BAAAEU010000028">
    <property type="protein sequence ID" value="GAA0724352.1"/>
    <property type="molecule type" value="Genomic_DNA"/>
</dbReference>
<evidence type="ECO:0000259" key="4">
    <source>
        <dbReference type="Pfam" id="PF07638"/>
    </source>
</evidence>
<dbReference type="InterPro" id="IPR039425">
    <property type="entry name" value="RNA_pol_sigma-70-like"/>
</dbReference>
<keyword evidence="2" id="KW-0731">Sigma factor</keyword>
<dbReference type="InterPro" id="IPR036388">
    <property type="entry name" value="WH-like_DNA-bd_sf"/>
</dbReference>
<evidence type="ECO:0000313" key="5">
    <source>
        <dbReference type="EMBL" id="GAA0724352.1"/>
    </source>
</evidence>